<feature type="transmembrane region" description="Helical" evidence="6">
    <location>
        <begin position="319"/>
        <end position="336"/>
    </location>
</feature>
<sequence length="429" mass="42686">MQGTGVGAAMAGPLATPAVRIVLAALLGLFMGLEREWSEKPAGIRTFSLTSIVGSVFALLARDAAYGEALLAVGGGLVVVQGVLLAVQGMRSSADRDPLSLTTAVSLLAAYGVGALVAAGYVLEGVTVAFVSSALLVLKRELHSVAGGLTRPELRSLIEFAVLAFVVYPLLPPGEVTVLGVPLEPRIAWLLVVTVAGIGIGNYALVRTYGGRGVAVSAFFGGFASSTAVVATMLDHASERPAARSYAVAGVLLADAAMAVRNLVIAVAFTVGAGTAGLVQIAAPLGVLAVGAVAVSAWIADWREPVAVDLASPFSLRRVLGFGVVFLAVLAASAVAQAQFGTAGLYASAVAAGTVSSAGATTSAVLLYRGGAIGADEAAVAVLLATAASVSVKAALAFAGPRGFARRVAFYSGVLVATAGAVAVGTTLV</sequence>
<dbReference type="Proteomes" id="UP001596388">
    <property type="component" value="Unassembled WGS sequence"/>
</dbReference>
<feature type="transmembrane region" description="Helical" evidence="6">
    <location>
        <begin position="378"/>
        <end position="396"/>
    </location>
</feature>
<dbReference type="RefSeq" id="WP_390218754.1">
    <property type="nucleotide sequence ID" value="NZ_JBHTAG010000002.1"/>
</dbReference>
<proteinExistence type="predicted"/>
<name>A0ABD5WWK5_9EURY</name>
<feature type="transmembrane region" description="Helical" evidence="6">
    <location>
        <begin position="6"/>
        <end position="30"/>
    </location>
</feature>
<feature type="transmembrane region" description="Helical" evidence="6">
    <location>
        <begin position="187"/>
        <end position="206"/>
    </location>
</feature>
<dbReference type="PRINTS" id="PR01837">
    <property type="entry name" value="MGTCSAPBPROT"/>
</dbReference>
<evidence type="ECO:0000256" key="1">
    <source>
        <dbReference type="ARBA" id="ARBA00004651"/>
    </source>
</evidence>
<dbReference type="Pfam" id="PF13194">
    <property type="entry name" value="DUF4010"/>
    <property type="match status" value="1"/>
</dbReference>
<evidence type="ECO:0000256" key="2">
    <source>
        <dbReference type="ARBA" id="ARBA00022475"/>
    </source>
</evidence>
<feature type="transmembrane region" description="Helical" evidence="6">
    <location>
        <begin position="154"/>
        <end position="171"/>
    </location>
</feature>
<evidence type="ECO:0000313" key="9">
    <source>
        <dbReference type="EMBL" id="MFC7096675.1"/>
    </source>
</evidence>
<keyword evidence="2" id="KW-1003">Cell membrane</keyword>
<keyword evidence="3 6" id="KW-0812">Transmembrane</keyword>
<feature type="transmembrane region" description="Helical" evidence="6">
    <location>
        <begin position="42"/>
        <end position="60"/>
    </location>
</feature>
<feature type="transmembrane region" description="Helical" evidence="6">
    <location>
        <begin position="246"/>
        <end position="271"/>
    </location>
</feature>
<evidence type="ECO:0000256" key="6">
    <source>
        <dbReference type="SAM" id="Phobius"/>
    </source>
</evidence>
<feature type="transmembrane region" description="Helical" evidence="6">
    <location>
        <begin position="278"/>
        <end position="299"/>
    </location>
</feature>
<accession>A0ABD5WWK5</accession>
<dbReference type="InterPro" id="IPR025105">
    <property type="entry name" value="DUF4010"/>
</dbReference>
<evidence type="ECO:0000313" key="10">
    <source>
        <dbReference type="Proteomes" id="UP001596388"/>
    </source>
</evidence>
<comment type="subcellular location">
    <subcellularLocation>
        <location evidence="1">Cell membrane</location>
        <topology evidence="1">Multi-pass membrane protein</topology>
    </subcellularLocation>
</comment>
<feature type="transmembrane region" description="Helical" evidence="6">
    <location>
        <begin position="66"/>
        <end position="87"/>
    </location>
</feature>
<keyword evidence="4 6" id="KW-1133">Transmembrane helix</keyword>
<evidence type="ECO:0000256" key="3">
    <source>
        <dbReference type="ARBA" id="ARBA00022692"/>
    </source>
</evidence>
<reference evidence="9 10" key="1">
    <citation type="journal article" date="2019" name="Int. J. Syst. Evol. Microbiol.">
        <title>The Global Catalogue of Microorganisms (GCM) 10K type strain sequencing project: providing services to taxonomists for standard genome sequencing and annotation.</title>
        <authorList>
            <consortium name="The Broad Institute Genomics Platform"/>
            <consortium name="The Broad Institute Genome Sequencing Center for Infectious Disease"/>
            <person name="Wu L."/>
            <person name="Ma J."/>
        </authorList>
    </citation>
    <scope>NUCLEOTIDE SEQUENCE [LARGE SCALE GENOMIC DNA]</scope>
    <source>
        <strain evidence="9 10">DT55</strain>
    </source>
</reference>
<feature type="transmembrane region" description="Helical" evidence="6">
    <location>
        <begin position="213"/>
        <end position="234"/>
    </location>
</feature>
<evidence type="ECO:0000256" key="4">
    <source>
        <dbReference type="ARBA" id="ARBA00022989"/>
    </source>
</evidence>
<keyword evidence="10" id="KW-1185">Reference proteome</keyword>
<dbReference type="PANTHER" id="PTHR39084">
    <property type="entry name" value="MEMBRANE PROTEIN-RELATED"/>
    <property type="match status" value="1"/>
</dbReference>
<dbReference type="GO" id="GO:0005886">
    <property type="term" value="C:plasma membrane"/>
    <property type="evidence" value="ECO:0007669"/>
    <property type="project" value="UniProtKB-SubCell"/>
</dbReference>
<evidence type="ECO:0000256" key="5">
    <source>
        <dbReference type="ARBA" id="ARBA00023136"/>
    </source>
</evidence>
<comment type="caution">
    <text evidence="9">The sequence shown here is derived from an EMBL/GenBank/DDBJ whole genome shotgun (WGS) entry which is preliminary data.</text>
</comment>
<organism evidence="9 10">
    <name type="scientific">Halobaculum marinum</name>
    <dbReference type="NCBI Taxonomy" id="3031996"/>
    <lineage>
        <taxon>Archaea</taxon>
        <taxon>Methanobacteriati</taxon>
        <taxon>Methanobacteriota</taxon>
        <taxon>Stenosarchaea group</taxon>
        <taxon>Halobacteria</taxon>
        <taxon>Halobacteriales</taxon>
        <taxon>Haloferacaceae</taxon>
        <taxon>Halobaculum</taxon>
    </lineage>
</organism>
<feature type="domain" description="MgtC/SapB/SrpB/YhiD N-terminal" evidence="7">
    <location>
        <begin position="21"/>
        <end position="144"/>
    </location>
</feature>
<dbReference type="InterPro" id="IPR003416">
    <property type="entry name" value="MgtC/SapB/SrpB/YhiD_fam"/>
</dbReference>
<dbReference type="AlphaFoldDB" id="A0ABD5WWK5"/>
<keyword evidence="5 6" id="KW-0472">Membrane</keyword>
<dbReference type="Pfam" id="PF02308">
    <property type="entry name" value="MgtC"/>
    <property type="match status" value="1"/>
</dbReference>
<feature type="transmembrane region" description="Helical" evidence="6">
    <location>
        <begin position="343"/>
        <end position="366"/>
    </location>
</feature>
<protein>
    <submittedName>
        <fullName evidence="9">MgtC/SapB family protein</fullName>
    </submittedName>
</protein>
<feature type="transmembrane region" description="Helical" evidence="6">
    <location>
        <begin position="408"/>
        <end position="428"/>
    </location>
</feature>
<dbReference type="PANTHER" id="PTHR39084:SF1">
    <property type="entry name" value="DUF4010 DOMAIN-CONTAINING PROTEIN"/>
    <property type="match status" value="1"/>
</dbReference>
<gene>
    <name evidence="9" type="ORF">ACFQKD_05090</name>
</gene>
<evidence type="ECO:0000259" key="7">
    <source>
        <dbReference type="Pfam" id="PF02308"/>
    </source>
</evidence>
<dbReference type="InterPro" id="IPR049177">
    <property type="entry name" value="MgtC_SapB_SrpB_YhiD_N"/>
</dbReference>
<evidence type="ECO:0000259" key="8">
    <source>
        <dbReference type="Pfam" id="PF13194"/>
    </source>
</evidence>
<dbReference type="EMBL" id="JBHTAG010000002">
    <property type="protein sequence ID" value="MFC7096675.1"/>
    <property type="molecule type" value="Genomic_DNA"/>
</dbReference>
<feature type="domain" description="DUF4010" evidence="8">
    <location>
        <begin position="193"/>
        <end position="398"/>
    </location>
</feature>